<evidence type="ECO:0000313" key="3">
    <source>
        <dbReference type="Proteomes" id="UP001469553"/>
    </source>
</evidence>
<name>A0ABV0YGG3_9TELE</name>
<comment type="caution">
    <text evidence="2">The sequence shown here is derived from an EMBL/GenBank/DDBJ whole genome shotgun (WGS) entry which is preliminary data.</text>
</comment>
<feature type="compositionally biased region" description="Basic residues" evidence="1">
    <location>
        <begin position="57"/>
        <end position="66"/>
    </location>
</feature>
<dbReference type="EMBL" id="JAHRIP010030781">
    <property type="protein sequence ID" value="MEQ2292712.1"/>
    <property type="molecule type" value="Genomic_DNA"/>
</dbReference>
<feature type="compositionally biased region" description="Basic and acidic residues" evidence="1">
    <location>
        <begin position="8"/>
        <end position="29"/>
    </location>
</feature>
<protein>
    <submittedName>
        <fullName evidence="2">Uncharacterized protein</fullName>
    </submittedName>
</protein>
<sequence length="128" mass="14244">GIGPTFDGEPKLIQEREQPKTQPDTKDRNTQSQSHIPTLMHTHKNTHAHTPNVKTNNNRHRTRTHTPHTYSILPGPGADNPKSHIGGRPPQHAKDRAPRQPHTHTGHPPSHTAHLDTPSRMVNPSTKA</sequence>
<accession>A0ABV0YGG3</accession>
<reference evidence="2 3" key="1">
    <citation type="submission" date="2021-06" db="EMBL/GenBank/DDBJ databases">
        <authorList>
            <person name="Palmer J.M."/>
        </authorList>
    </citation>
    <scope>NUCLEOTIDE SEQUENCE [LARGE SCALE GENOMIC DNA]</scope>
    <source>
        <strain evidence="2 3">AS_MEX2019</strain>
        <tissue evidence="2">Muscle</tissue>
    </source>
</reference>
<evidence type="ECO:0000313" key="2">
    <source>
        <dbReference type="EMBL" id="MEQ2292712.1"/>
    </source>
</evidence>
<evidence type="ECO:0000256" key="1">
    <source>
        <dbReference type="SAM" id="MobiDB-lite"/>
    </source>
</evidence>
<gene>
    <name evidence="2" type="ORF">AMECASPLE_025758</name>
</gene>
<feature type="non-terminal residue" evidence="2">
    <location>
        <position position="1"/>
    </location>
</feature>
<dbReference type="Proteomes" id="UP001469553">
    <property type="component" value="Unassembled WGS sequence"/>
</dbReference>
<proteinExistence type="predicted"/>
<feature type="region of interest" description="Disordered" evidence="1">
    <location>
        <begin position="1"/>
        <end position="128"/>
    </location>
</feature>
<keyword evidence="3" id="KW-1185">Reference proteome</keyword>
<organism evidence="2 3">
    <name type="scientific">Ameca splendens</name>
    <dbReference type="NCBI Taxonomy" id="208324"/>
    <lineage>
        <taxon>Eukaryota</taxon>
        <taxon>Metazoa</taxon>
        <taxon>Chordata</taxon>
        <taxon>Craniata</taxon>
        <taxon>Vertebrata</taxon>
        <taxon>Euteleostomi</taxon>
        <taxon>Actinopterygii</taxon>
        <taxon>Neopterygii</taxon>
        <taxon>Teleostei</taxon>
        <taxon>Neoteleostei</taxon>
        <taxon>Acanthomorphata</taxon>
        <taxon>Ovalentaria</taxon>
        <taxon>Atherinomorphae</taxon>
        <taxon>Cyprinodontiformes</taxon>
        <taxon>Goodeidae</taxon>
        <taxon>Ameca</taxon>
    </lineage>
</organism>